<dbReference type="InterPro" id="IPR028082">
    <property type="entry name" value="Peripla_BP_I"/>
</dbReference>
<evidence type="ECO:0000256" key="1">
    <source>
        <dbReference type="ARBA" id="ARBA00023015"/>
    </source>
</evidence>
<dbReference type="GO" id="GO:0003700">
    <property type="term" value="F:DNA-binding transcription factor activity"/>
    <property type="evidence" value="ECO:0007669"/>
    <property type="project" value="InterPro"/>
</dbReference>
<dbReference type="InterPro" id="IPR036388">
    <property type="entry name" value="WH-like_DNA-bd_sf"/>
</dbReference>
<keyword evidence="3" id="KW-0804">Transcription</keyword>
<organism evidence="5 6">
    <name type="scientific">Owenweeksia hongkongensis (strain DSM 17368 / CIP 108786 / JCM 12287 / NRRL B-23963 / UST20020801)</name>
    <dbReference type="NCBI Taxonomy" id="926562"/>
    <lineage>
        <taxon>Bacteria</taxon>
        <taxon>Pseudomonadati</taxon>
        <taxon>Bacteroidota</taxon>
        <taxon>Flavobacteriia</taxon>
        <taxon>Flavobacteriales</taxon>
        <taxon>Owenweeksiaceae</taxon>
        <taxon>Owenweeksia</taxon>
    </lineage>
</organism>
<dbReference type="SUPFAM" id="SSF46785">
    <property type="entry name" value="Winged helix' DNA-binding domain"/>
    <property type="match status" value="1"/>
</dbReference>
<keyword evidence="2" id="KW-0238">DNA-binding</keyword>
<dbReference type="CDD" id="cd07377">
    <property type="entry name" value="WHTH_GntR"/>
    <property type="match status" value="1"/>
</dbReference>
<reference evidence="5 6" key="1">
    <citation type="journal article" date="2012" name="Stand. Genomic Sci.">
        <title>Genome sequence of the orange-pigmented seawater bacterium Owenweeksia hongkongensis type strain (UST20020801(T)).</title>
        <authorList>
            <person name="Riedel T."/>
            <person name="Held B."/>
            <person name="Nolan M."/>
            <person name="Lucas S."/>
            <person name="Lapidus A."/>
            <person name="Tice H."/>
            <person name="Del Rio T.G."/>
            <person name="Cheng J.F."/>
            <person name="Han C."/>
            <person name="Tapia R."/>
            <person name="Goodwin L.A."/>
            <person name="Pitluck S."/>
            <person name="Liolios K."/>
            <person name="Mavromatis K."/>
            <person name="Pagani I."/>
            <person name="Ivanova N."/>
            <person name="Mikhailova N."/>
            <person name="Pati A."/>
            <person name="Chen A."/>
            <person name="Palaniappan K."/>
            <person name="Rohde M."/>
            <person name="Tindall B.J."/>
            <person name="Detter J.C."/>
            <person name="Goker M."/>
            <person name="Woyke T."/>
            <person name="Bristow J."/>
            <person name="Eisen J.A."/>
            <person name="Markowitz V."/>
            <person name="Hugenholtz P."/>
            <person name="Klenk H.P."/>
            <person name="Kyrpides N.C."/>
        </authorList>
    </citation>
    <scope>NUCLEOTIDE SEQUENCE</scope>
    <source>
        <strain evidence="6">DSM 17368 / JCM 12287 / NRRL B-23963</strain>
    </source>
</reference>
<protein>
    <submittedName>
        <fullName evidence="5">Putative transcriptional regulator</fullName>
    </submittedName>
</protein>
<evidence type="ECO:0000313" key="5">
    <source>
        <dbReference type="EMBL" id="AEV33007.1"/>
    </source>
</evidence>
<dbReference type="Gene3D" id="1.10.10.10">
    <property type="entry name" value="Winged helix-like DNA-binding domain superfamily/Winged helix DNA-binding domain"/>
    <property type="match status" value="1"/>
</dbReference>
<accession>G8R313</accession>
<evidence type="ECO:0000259" key="4">
    <source>
        <dbReference type="PROSITE" id="PS50949"/>
    </source>
</evidence>
<dbReference type="SUPFAM" id="SSF53822">
    <property type="entry name" value="Periplasmic binding protein-like I"/>
    <property type="match status" value="1"/>
</dbReference>
<dbReference type="eggNOG" id="COG2188">
    <property type="taxonomic scope" value="Bacteria"/>
</dbReference>
<evidence type="ECO:0000256" key="2">
    <source>
        <dbReference type="ARBA" id="ARBA00023125"/>
    </source>
</evidence>
<dbReference type="PROSITE" id="PS50949">
    <property type="entry name" value="HTH_GNTR"/>
    <property type="match status" value="1"/>
</dbReference>
<evidence type="ECO:0000256" key="3">
    <source>
        <dbReference type="ARBA" id="ARBA00023163"/>
    </source>
</evidence>
<name>G8R313_OWEHD</name>
<dbReference type="Pfam" id="PF00392">
    <property type="entry name" value="GntR"/>
    <property type="match status" value="1"/>
</dbReference>
<dbReference type="InterPro" id="IPR036390">
    <property type="entry name" value="WH_DNA-bd_sf"/>
</dbReference>
<dbReference type="AlphaFoldDB" id="G8R313"/>
<dbReference type="Gene3D" id="3.40.50.2300">
    <property type="match status" value="2"/>
</dbReference>
<dbReference type="RefSeq" id="WP_014202359.1">
    <property type="nucleotide sequence ID" value="NC_016599.1"/>
</dbReference>
<gene>
    <name evidence="5" type="ordered locus">Oweho_2031</name>
</gene>
<dbReference type="EMBL" id="CP003156">
    <property type="protein sequence ID" value="AEV33007.1"/>
    <property type="molecule type" value="Genomic_DNA"/>
</dbReference>
<dbReference type="Proteomes" id="UP000005631">
    <property type="component" value="Chromosome"/>
</dbReference>
<keyword evidence="6" id="KW-1185">Reference proteome</keyword>
<evidence type="ECO:0000313" key="6">
    <source>
        <dbReference type="Proteomes" id="UP000005631"/>
    </source>
</evidence>
<dbReference type="SMART" id="SM00345">
    <property type="entry name" value="HTH_GNTR"/>
    <property type="match status" value="1"/>
</dbReference>
<dbReference type="HOGENOM" id="CLU_052647_0_0_10"/>
<dbReference type="PANTHER" id="PTHR38445">
    <property type="entry name" value="HTH-TYPE TRANSCRIPTIONAL REPRESSOR YTRA"/>
    <property type="match status" value="1"/>
</dbReference>
<keyword evidence="1" id="KW-0805">Transcription regulation</keyword>
<dbReference type="KEGG" id="oho:Oweho_2031"/>
<dbReference type="PANTHER" id="PTHR38445:SF10">
    <property type="entry name" value="GNTR-FAMILY TRANSCRIPTIONAL REGULATOR"/>
    <property type="match status" value="1"/>
</dbReference>
<dbReference type="OrthoDB" id="742238at2"/>
<sequence>MTEFLLNIRIDPNSDRPKYKQLVDAIIRGIEHGQLGYGQKIPSINNLSAEFHLSRDTVEKSYMELKRIGVIQSVRGKGFYIKHANPLSKIRVMLLFNKISAYKKVIYNNIINTLGDKAEVRLYVYHCEASLFKKILEEKKRNYDYLVMMPHFKSEKEHDEIRHILESISPKKLFVLDKHLSRMDGDFGEVVQDFKEDIYKALDEAKPLLEKYNRINLVFPKKVEHPYPLEIMQGFRNFVVNNNFAFEIMDEIPPGHSVNEGEVYITIEETDLVNIIKAVKDSDNLELGKNIGIISYNDTPLKEVLANGITVITTDFEEMGVTVAQMILNKVRYKTKNTFRLIKRNSL</sequence>
<proteinExistence type="predicted"/>
<dbReference type="GO" id="GO:0003677">
    <property type="term" value="F:DNA binding"/>
    <property type="evidence" value="ECO:0007669"/>
    <property type="project" value="UniProtKB-KW"/>
</dbReference>
<dbReference type="STRING" id="926562.Oweho_2031"/>
<feature type="domain" description="HTH gntR-type" evidence="4">
    <location>
        <begin position="16"/>
        <end position="84"/>
    </location>
</feature>
<dbReference type="InterPro" id="IPR000524">
    <property type="entry name" value="Tscrpt_reg_HTH_GntR"/>
</dbReference>